<name>A0A0F9MHV8_9ZZZZ</name>
<accession>A0A0F9MHV8</accession>
<protein>
    <submittedName>
        <fullName evidence="1">Uncharacterized protein</fullName>
    </submittedName>
</protein>
<evidence type="ECO:0000313" key="1">
    <source>
        <dbReference type="EMBL" id="KKM98826.1"/>
    </source>
</evidence>
<gene>
    <name evidence="1" type="ORF">LCGC14_1154040</name>
</gene>
<proteinExistence type="predicted"/>
<reference evidence="1" key="1">
    <citation type="journal article" date="2015" name="Nature">
        <title>Complex archaea that bridge the gap between prokaryotes and eukaryotes.</title>
        <authorList>
            <person name="Spang A."/>
            <person name="Saw J.H."/>
            <person name="Jorgensen S.L."/>
            <person name="Zaremba-Niedzwiedzka K."/>
            <person name="Martijn J."/>
            <person name="Lind A.E."/>
            <person name="van Eijk R."/>
            <person name="Schleper C."/>
            <person name="Guy L."/>
            <person name="Ettema T.J."/>
        </authorList>
    </citation>
    <scope>NUCLEOTIDE SEQUENCE</scope>
</reference>
<sequence>MNIAFIPISLIENFTILYINISFRILTPNIYKQLTYFLCGFI</sequence>
<dbReference type="EMBL" id="LAZR01005573">
    <property type="protein sequence ID" value="KKM98826.1"/>
    <property type="molecule type" value="Genomic_DNA"/>
</dbReference>
<comment type="caution">
    <text evidence="1">The sequence shown here is derived from an EMBL/GenBank/DDBJ whole genome shotgun (WGS) entry which is preliminary data.</text>
</comment>
<organism evidence="1">
    <name type="scientific">marine sediment metagenome</name>
    <dbReference type="NCBI Taxonomy" id="412755"/>
    <lineage>
        <taxon>unclassified sequences</taxon>
        <taxon>metagenomes</taxon>
        <taxon>ecological metagenomes</taxon>
    </lineage>
</organism>
<dbReference type="AlphaFoldDB" id="A0A0F9MHV8"/>